<organism evidence="1 2">
    <name type="scientific">Streptomyces demainii</name>
    <dbReference type="NCBI Taxonomy" id="588122"/>
    <lineage>
        <taxon>Bacteria</taxon>
        <taxon>Bacillati</taxon>
        <taxon>Actinomycetota</taxon>
        <taxon>Actinomycetes</taxon>
        <taxon>Kitasatosporales</taxon>
        <taxon>Streptomycetaceae</taxon>
        <taxon>Streptomyces</taxon>
    </lineage>
</organism>
<proteinExistence type="predicted"/>
<reference evidence="1 2" key="1">
    <citation type="submission" date="2023-07" db="EMBL/GenBank/DDBJ databases">
        <title>Sequencing the genomes of 1000 actinobacteria strains.</title>
        <authorList>
            <person name="Klenk H.-P."/>
        </authorList>
    </citation>
    <scope>NUCLEOTIDE SEQUENCE [LARGE SCALE GENOMIC DNA]</scope>
    <source>
        <strain evidence="1 2">DSM 41600</strain>
    </source>
</reference>
<sequence>MASTLTRRPLSSAVLSEGLFETGEALAAQGLAHDGQAPARTRRRWWEWRS</sequence>
<name>A0ABT9KLZ0_9ACTN</name>
<dbReference type="RefSeq" id="WP_307110278.1">
    <property type="nucleotide sequence ID" value="NZ_JAURUE010000001.1"/>
</dbReference>
<accession>A0ABT9KLZ0</accession>
<gene>
    <name evidence="1" type="ORF">JOF35_001462</name>
</gene>
<keyword evidence="2" id="KW-1185">Reference proteome</keyword>
<evidence type="ECO:0000313" key="1">
    <source>
        <dbReference type="EMBL" id="MDP9609185.1"/>
    </source>
</evidence>
<comment type="caution">
    <text evidence="1">The sequence shown here is derived from an EMBL/GenBank/DDBJ whole genome shotgun (WGS) entry which is preliminary data.</text>
</comment>
<protein>
    <submittedName>
        <fullName evidence="1">Uncharacterized protein</fullName>
    </submittedName>
</protein>
<evidence type="ECO:0000313" key="2">
    <source>
        <dbReference type="Proteomes" id="UP001234880"/>
    </source>
</evidence>
<dbReference type="Proteomes" id="UP001234880">
    <property type="component" value="Unassembled WGS sequence"/>
</dbReference>
<dbReference type="EMBL" id="JAURUE010000001">
    <property type="protein sequence ID" value="MDP9609185.1"/>
    <property type="molecule type" value="Genomic_DNA"/>
</dbReference>